<keyword evidence="2" id="KW-1185">Reference proteome</keyword>
<dbReference type="STRING" id="118168.MC7420_4800"/>
<accession>B4VP64</accession>
<dbReference type="AlphaFoldDB" id="B4VP64"/>
<name>B4VP64_9CYAN</name>
<reference evidence="1 2" key="1">
    <citation type="submission" date="2008-07" db="EMBL/GenBank/DDBJ databases">
        <authorList>
            <person name="Tandeau de Marsac N."/>
            <person name="Ferriera S."/>
            <person name="Johnson J."/>
            <person name="Kravitz S."/>
            <person name="Beeson K."/>
            <person name="Sutton G."/>
            <person name="Rogers Y.-H."/>
            <person name="Friedman R."/>
            <person name="Frazier M."/>
            <person name="Venter J.C."/>
        </authorList>
    </citation>
    <scope>NUCLEOTIDE SEQUENCE [LARGE SCALE GENOMIC DNA]</scope>
    <source>
        <strain evidence="1 2">PCC 7420</strain>
    </source>
</reference>
<protein>
    <submittedName>
        <fullName evidence="1">Uncharacterized protein</fullName>
    </submittedName>
</protein>
<gene>
    <name evidence="1" type="ORF">MC7420_4800</name>
</gene>
<dbReference type="Proteomes" id="UP000003835">
    <property type="component" value="Unassembled WGS sequence"/>
</dbReference>
<organism evidence="1 2">
    <name type="scientific">Coleofasciculus chthonoplastes PCC 7420</name>
    <dbReference type="NCBI Taxonomy" id="118168"/>
    <lineage>
        <taxon>Bacteria</taxon>
        <taxon>Bacillati</taxon>
        <taxon>Cyanobacteriota</taxon>
        <taxon>Cyanophyceae</taxon>
        <taxon>Coleofasciculales</taxon>
        <taxon>Coleofasciculaceae</taxon>
        <taxon>Coleofasciculus</taxon>
    </lineage>
</organism>
<dbReference type="HOGENOM" id="CLU_3287970_0_0_3"/>
<evidence type="ECO:0000313" key="1">
    <source>
        <dbReference type="EMBL" id="EDX76544.1"/>
    </source>
</evidence>
<evidence type="ECO:0000313" key="2">
    <source>
        <dbReference type="Proteomes" id="UP000003835"/>
    </source>
</evidence>
<sequence>MGTAYDAISSRRKESSTALSFVNRPQTLTVPCSLFSNLNR</sequence>
<proteinExistence type="predicted"/>
<dbReference type="EMBL" id="DS989846">
    <property type="protein sequence ID" value="EDX76544.1"/>
    <property type="molecule type" value="Genomic_DNA"/>
</dbReference>